<evidence type="ECO:0008006" key="5">
    <source>
        <dbReference type="Google" id="ProtNLM"/>
    </source>
</evidence>
<name>A0A665TYP6_ECHNA</name>
<dbReference type="AlphaFoldDB" id="A0A665TYP6"/>
<sequence>MKLEELGDHVSDGNTSKKATCSPPKNIMDSFSGARRLSTIAEQESDRPDGDPSSHEALGGSEWGGSTFSVCSDKFRSSGSRFSSNDSYLPGSGEDCATLLLACLYCRFHELMVLLPDTCERAVSRCFPSYRYIMASSEREQQAKDCCNYELELDCGFCGSCQDAGDLLELAMEISEVCYR</sequence>
<dbReference type="PANTHER" id="PTHR15304">
    <property type="entry name" value="MYOD FAMILY INHIBITOR"/>
    <property type="match status" value="1"/>
</dbReference>
<dbReference type="Ensembl" id="ENSENLT00000012584.1">
    <property type="protein sequence ID" value="ENSENLP00000012074.1"/>
    <property type="gene ID" value="ENSENLG00000005792.1"/>
</dbReference>
<feature type="compositionally biased region" description="Basic and acidic residues" evidence="2">
    <location>
        <begin position="1"/>
        <end position="11"/>
    </location>
</feature>
<dbReference type="Proteomes" id="UP000472264">
    <property type="component" value="Chromosome 7"/>
</dbReference>
<gene>
    <name evidence="3" type="primary">mdfic2</name>
</gene>
<dbReference type="Pfam" id="PF15316">
    <property type="entry name" value="MDFI"/>
    <property type="match status" value="1"/>
</dbReference>
<evidence type="ECO:0000313" key="4">
    <source>
        <dbReference type="Proteomes" id="UP000472264"/>
    </source>
</evidence>
<accession>A0A665TYP6</accession>
<dbReference type="OMA" id="CHETTEC"/>
<reference evidence="3" key="1">
    <citation type="submission" date="2021-04" db="EMBL/GenBank/DDBJ databases">
        <authorList>
            <consortium name="Wellcome Sanger Institute Data Sharing"/>
        </authorList>
    </citation>
    <scope>NUCLEOTIDE SEQUENCE [LARGE SCALE GENOMIC DNA]</scope>
</reference>
<comment type="similarity">
    <text evidence="1">Belongs to the MDFI family.</text>
</comment>
<reference evidence="3" key="3">
    <citation type="submission" date="2025-09" db="UniProtKB">
        <authorList>
            <consortium name="Ensembl"/>
        </authorList>
    </citation>
    <scope>IDENTIFICATION</scope>
</reference>
<feature type="compositionally biased region" description="Basic and acidic residues" evidence="2">
    <location>
        <begin position="44"/>
        <end position="54"/>
    </location>
</feature>
<dbReference type="PANTHER" id="PTHR15304:SF2">
    <property type="entry name" value="MYOD FAMILY INHIBITOR DOMAIN-CONTAINING PROTEIN 2"/>
    <property type="match status" value="1"/>
</dbReference>
<dbReference type="InterPro" id="IPR026134">
    <property type="entry name" value="MDFI/MDFIC"/>
</dbReference>
<evidence type="ECO:0000313" key="3">
    <source>
        <dbReference type="Ensembl" id="ENSENLP00000012074.1"/>
    </source>
</evidence>
<reference evidence="3" key="2">
    <citation type="submission" date="2025-08" db="UniProtKB">
        <authorList>
            <consortium name="Ensembl"/>
        </authorList>
    </citation>
    <scope>IDENTIFICATION</scope>
</reference>
<dbReference type="InParanoid" id="A0A665TYP6"/>
<evidence type="ECO:0000256" key="2">
    <source>
        <dbReference type="SAM" id="MobiDB-lite"/>
    </source>
</evidence>
<feature type="region of interest" description="Disordered" evidence="2">
    <location>
        <begin position="1"/>
        <end position="61"/>
    </location>
</feature>
<protein>
    <recommendedName>
        <fullName evidence="5">MyoD family inhibitor domain containing 2</fullName>
    </recommendedName>
</protein>
<proteinExistence type="inferred from homology"/>
<evidence type="ECO:0000256" key="1">
    <source>
        <dbReference type="ARBA" id="ARBA00025778"/>
    </source>
</evidence>
<organism evidence="3 4">
    <name type="scientific">Echeneis naucrates</name>
    <name type="common">Live sharksucker</name>
    <dbReference type="NCBI Taxonomy" id="173247"/>
    <lineage>
        <taxon>Eukaryota</taxon>
        <taxon>Metazoa</taxon>
        <taxon>Chordata</taxon>
        <taxon>Craniata</taxon>
        <taxon>Vertebrata</taxon>
        <taxon>Euteleostomi</taxon>
        <taxon>Actinopterygii</taxon>
        <taxon>Neopterygii</taxon>
        <taxon>Teleostei</taxon>
        <taxon>Neoteleostei</taxon>
        <taxon>Acanthomorphata</taxon>
        <taxon>Carangaria</taxon>
        <taxon>Carangiformes</taxon>
        <taxon>Echeneidae</taxon>
        <taxon>Echeneis</taxon>
    </lineage>
</organism>
<keyword evidence="4" id="KW-1185">Reference proteome</keyword>
<dbReference type="GO" id="GO:0010468">
    <property type="term" value="P:regulation of gene expression"/>
    <property type="evidence" value="ECO:0007669"/>
    <property type="project" value="UniProtKB-ARBA"/>
</dbReference>